<gene>
    <name evidence="2" type="ORF">SORBI_3006G249200</name>
</gene>
<dbReference type="PANTHER" id="PTHR47389:SF5">
    <property type="entry name" value="OS09G0436700 PROTEIN"/>
    <property type="match status" value="1"/>
</dbReference>
<dbReference type="FunCoup" id="A0A1B6PNJ3">
    <property type="interactions" value="2"/>
</dbReference>
<dbReference type="EMBL" id="CM000765">
    <property type="protein sequence ID" value="KXG27242.2"/>
    <property type="molecule type" value="Genomic_DNA"/>
</dbReference>
<keyword evidence="3" id="KW-1185">Reference proteome</keyword>
<reference evidence="2 3" key="1">
    <citation type="journal article" date="2009" name="Nature">
        <title>The Sorghum bicolor genome and the diversification of grasses.</title>
        <authorList>
            <person name="Paterson A.H."/>
            <person name="Bowers J.E."/>
            <person name="Bruggmann R."/>
            <person name="Dubchak I."/>
            <person name="Grimwood J."/>
            <person name="Gundlach H."/>
            <person name="Haberer G."/>
            <person name="Hellsten U."/>
            <person name="Mitros T."/>
            <person name="Poliakov A."/>
            <person name="Schmutz J."/>
            <person name="Spannagl M."/>
            <person name="Tang H."/>
            <person name="Wang X."/>
            <person name="Wicker T."/>
            <person name="Bharti A.K."/>
            <person name="Chapman J."/>
            <person name="Feltus F.A."/>
            <person name="Gowik U."/>
            <person name="Grigoriev I.V."/>
            <person name="Lyons E."/>
            <person name="Maher C.A."/>
            <person name="Martis M."/>
            <person name="Narechania A."/>
            <person name="Otillar R.P."/>
            <person name="Penning B.W."/>
            <person name="Salamov A.A."/>
            <person name="Wang Y."/>
            <person name="Zhang L."/>
            <person name="Carpita N.C."/>
            <person name="Freeling M."/>
            <person name="Gingle A.R."/>
            <person name="Hash C.T."/>
            <person name="Keller B."/>
            <person name="Klein P."/>
            <person name="Kresovich S."/>
            <person name="McCann M.C."/>
            <person name="Ming R."/>
            <person name="Peterson D.G."/>
            <person name="Mehboob-ur-Rahman"/>
            <person name="Ware D."/>
            <person name="Westhoff P."/>
            <person name="Mayer K.F."/>
            <person name="Messing J."/>
            <person name="Rokhsar D.S."/>
        </authorList>
    </citation>
    <scope>NUCLEOTIDE SEQUENCE [LARGE SCALE GENOMIC DNA]</scope>
    <source>
        <strain evidence="3">cv. BTx623</strain>
    </source>
</reference>
<evidence type="ECO:0000313" key="3">
    <source>
        <dbReference type="Proteomes" id="UP000000768"/>
    </source>
</evidence>
<sequence length="408" mass="45256">MRRRRKQTAEGKGASALKKAKPGESSTAQAGAPQSRYPPFSTSGKINDLQKWNEECHKISDMLEKDPDRIRYAAMEPKDSGTTNSVQSPGDKMMILRAARGVVHVSIMHDGERLPQCSGIIIRHWSETPACHHAIIVTCSEAVCIEGRKLDPLPKLSVGLSGKKTVLDAELLYLSDHYDIALLRISLDFPLELPSVGHGPEYGQEVFVLARDDDMSLGVRHGNVKWLEESNILGRDFYMFLSCDLPVGGNGGMVIDHSGKVRGMVVSWDPHPAVISISTIVKCDDMFRQFNRVARPILGLNVRTIAMLDVQLQEDLSDIDINSGYLIDKVQYDSDAENHGIKLGHVIISINGRDALTLPELEDYLLSIGLDYLRDNSMNDIKLIVCELRSGVRREVALPARFSDACQR</sequence>
<dbReference type="STRING" id="4558.A0A1B6PNJ3"/>
<evidence type="ECO:0008006" key="4">
    <source>
        <dbReference type="Google" id="ProtNLM"/>
    </source>
</evidence>
<feature type="region of interest" description="Disordered" evidence="1">
    <location>
        <begin position="1"/>
        <end position="45"/>
    </location>
</feature>
<accession>A0A1B6PNJ3</accession>
<dbReference type="Gene3D" id="2.30.42.10">
    <property type="match status" value="1"/>
</dbReference>
<dbReference type="OMA" id="NDECHEF"/>
<dbReference type="SUPFAM" id="SSF50494">
    <property type="entry name" value="Trypsin-like serine proteases"/>
    <property type="match status" value="1"/>
</dbReference>
<dbReference type="Gramene" id="KXG27242">
    <property type="protein sequence ID" value="KXG27242"/>
    <property type="gene ID" value="SORBI_3006G249200"/>
</dbReference>
<dbReference type="Gene3D" id="2.40.10.120">
    <property type="match status" value="1"/>
</dbReference>
<dbReference type="AlphaFoldDB" id="A0A1B6PNJ3"/>
<organism evidence="2 3">
    <name type="scientific">Sorghum bicolor</name>
    <name type="common">Sorghum</name>
    <name type="synonym">Sorghum vulgare</name>
    <dbReference type="NCBI Taxonomy" id="4558"/>
    <lineage>
        <taxon>Eukaryota</taxon>
        <taxon>Viridiplantae</taxon>
        <taxon>Streptophyta</taxon>
        <taxon>Embryophyta</taxon>
        <taxon>Tracheophyta</taxon>
        <taxon>Spermatophyta</taxon>
        <taxon>Magnoliopsida</taxon>
        <taxon>Liliopsida</taxon>
        <taxon>Poales</taxon>
        <taxon>Poaceae</taxon>
        <taxon>PACMAD clade</taxon>
        <taxon>Panicoideae</taxon>
        <taxon>Andropogonodae</taxon>
        <taxon>Andropogoneae</taxon>
        <taxon>Sorghinae</taxon>
        <taxon>Sorghum</taxon>
    </lineage>
</organism>
<protein>
    <recommendedName>
        <fullName evidence="4">PDZ domain-containing protein</fullName>
    </recommendedName>
</protein>
<name>A0A1B6PNJ3_SORBI</name>
<evidence type="ECO:0000313" key="2">
    <source>
        <dbReference type="EMBL" id="KXG27242.2"/>
    </source>
</evidence>
<dbReference type="InterPro" id="IPR036034">
    <property type="entry name" value="PDZ_sf"/>
</dbReference>
<dbReference type="SUPFAM" id="SSF50156">
    <property type="entry name" value="PDZ domain-like"/>
    <property type="match status" value="1"/>
</dbReference>
<dbReference type="InParanoid" id="A0A1B6PNJ3"/>
<feature type="non-terminal residue" evidence="2">
    <location>
        <position position="408"/>
    </location>
</feature>
<dbReference type="eggNOG" id="ENOG502R43Q">
    <property type="taxonomic scope" value="Eukaryota"/>
</dbReference>
<dbReference type="InterPro" id="IPR009003">
    <property type="entry name" value="Peptidase_S1_PA"/>
</dbReference>
<dbReference type="PANTHER" id="PTHR47389">
    <property type="entry name" value="OS09G0436400 PROTEIN"/>
    <property type="match status" value="1"/>
</dbReference>
<evidence type="ECO:0000256" key="1">
    <source>
        <dbReference type="SAM" id="MobiDB-lite"/>
    </source>
</evidence>
<reference evidence="3" key="2">
    <citation type="journal article" date="2018" name="Plant J.">
        <title>The Sorghum bicolor reference genome: improved assembly, gene annotations, a transcriptome atlas, and signatures of genome organization.</title>
        <authorList>
            <person name="McCormick R.F."/>
            <person name="Truong S.K."/>
            <person name="Sreedasyam A."/>
            <person name="Jenkins J."/>
            <person name="Shu S."/>
            <person name="Sims D."/>
            <person name="Kennedy M."/>
            <person name="Amirebrahimi M."/>
            <person name="Weers B.D."/>
            <person name="McKinley B."/>
            <person name="Mattison A."/>
            <person name="Morishige D.T."/>
            <person name="Grimwood J."/>
            <person name="Schmutz J."/>
            <person name="Mullet J.E."/>
        </authorList>
    </citation>
    <scope>NUCLEOTIDE SEQUENCE [LARGE SCALE GENOMIC DNA]</scope>
    <source>
        <strain evidence="3">cv. BTx623</strain>
    </source>
</reference>
<proteinExistence type="predicted"/>
<dbReference type="Proteomes" id="UP000000768">
    <property type="component" value="Chromosome 6"/>
</dbReference>
<dbReference type="Pfam" id="PF13365">
    <property type="entry name" value="Trypsin_2"/>
    <property type="match status" value="1"/>
</dbReference>